<keyword evidence="2" id="KW-1185">Reference proteome</keyword>
<gene>
    <name evidence="1" type="ORF">GCM10007876_18080</name>
</gene>
<dbReference type="RefSeq" id="WP_284380898.1">
    <property type="nucleotide sequence ID" value="NZ_BSNM01000011.1"/>
</dbReference>
<name>A0AA37SA58_9GAMM</name>
<protein>
    <submittedName>
        <fullName evidence="1">Uncharacterized protein</fullName>
    </submittedName>
</protein>
<proteinExistence type="predicted"/>
<reference evidence="1" key="1">
    <citation type="journal article" date="2014" name="Int. J. Syst. Evol. Microbiol.">
        <title>Complete genome sequence of Corynebacterium casei LMG S-19264T (=DSM 44701T), isolated from a smear-ripened cheese.</title>
        <authorList>
            <consortium name="US DOE Joint Genome Institute (JGI-PGF)"/>
            <person name="Walter F."/>
            <person name="Albersmeier A."/>
            <person name="Kalinowski J."/>
            <person name="Ruckert C."/>
        </authorList>
    </citation>
    <scope>NUCLEOTIDE SEQUENCE</scope>
    <source>
        <strain evidence="1">NBRC 110071</strain>
    </source>
</reference>
<dbReference type="EMBL" id="BSNM01000011">
    <property type="protein sequence ID" value="GLQ31329.1"/>
    <property type="molecule type" value="Genomic_DNA"/>
</dbReference>
<organism evidence="1 2">
    <name type="scientific">Litoribrevibacter albus</name>
    <dbReference type="NCBI Taxonomy" id="1473156"/>
    <lineage>
        <taxon>Bacteria</taxon>
        <taxon>Pseudomonadati</taxon>
        <taxon>Pseudomonadota</taxon>
        <taxon>Gammaproteobacteria</taxon>
        <taxon>Oceanospirillales</taxon>
        <taxon>Oceanospirillaceae</taxon>
        <taxon>Litoribrevibacter</taxon>
    </lineage>
</organism>
<dbReference type="Proteomes" id="UP001161389">
    <property type="component" value="Unassembled WGS sequence"/>
</dbReference>
<accession>A0AA37SA58</accession>
<evidence type="ECO:0000313" key="1">
    <source>
        <dbReference type="EMBL" id="GLQ31329.1"/>
    </source>
</evidence>
<sequence length="104" mass="11902">MIVPHPGYELTSQCISEIKAHIAETGQRKPILFFPHSKYSIGFCAMKELIRIQQHLQVGIVSGSERTRMVFDFLTDLCKGVEILPDTKAMIHWLQRTQSMRLSS</sequence>
<comment type="caution">
    <text evidence="1">The sequence shown here is derived from an EMBL/GenBank/DDBJ whole genome shotgun (WGS) entry which is preliminary data.</text>
</comment>
<dbReference type="AlphaFoldDB" id="A0AA37SA58"/>
<reference evidence="1" key="2">
    <citation type="submission" date="2023-01" db="EMBL/GenBank/DDBJ databases">
        <title>Draft genome sequence of Litoribrevibacter albus strain NBRC 110071.</title>
        <authorList>
            <person name="Sun Q."/>
            <person name="Mori K."/>
        </authorList>
    </citation>
    <scope>NUCLEOTIDE SEQUENCE</scope>
    <source>
        <strain evidence="1">NBRC 110071</strain>
    </source>
</reference>
<evidence type="ECO:0000313" key="2">
    <source>
        <dbReference type="Proteomes" id="UP001161389"/>
    </source>
</evidence>